<dbReference type="Proteomes" id="UP001319870">
    <property type="component" value="Unassembled WGS sequence"/>
</dbReference>
<feature type="domain" description="Helix-turn-helix" evidence="1">
    <location>
        <begin position="46"/>
        <end position="91"/>
    </location>
</feature>
<evidence type="ECO:0000313" key="3">
    <source>
        <dbReference type="Proteomes" id="UP001319870"/>
    </source>
</evidence>
<proteinExistence type="predicted"/>
<evidence type="ECO:0000313" key="2">
    <source>
        <dbReference type="EMBL" id="MCA5894839.1"/>
    </source>
</evidence>
<protein>
    <submittedName>
        <fullName evidence="2">Helix-turn-helix domain-containing protein</fullName>
    </submittedName>
</protein>
<accession>A0ABS7ZIJ3</accession>
<comment type="caution">
    <text evidence="2">The sequence shown here is derived from an EMBL/GenBank/DDBJ whole genome shotgun (WGS) entry which is preliminary data.</text>
</comment>
<dbReference type="Pfam" id="PF12728">
    <property type="entry name" value="HTH_17"/>
    <property type="match status" value="1"/>
</dbReference>
<dbReference type="InterPro" id="IPR010093">
    <property type="entry name" value="SinI_DNA-bd"/>
</dbReference>
<sequence>MDAQLPGRAGVGRRTGSHYGNVRRAARISAGHAGTAHPPSDGWFVSLAVAADLVGVSVKTLRRRITAHVLPAYRLGGGRLIRVNLDEVREALLIPYDDA</sequence>
<gene>
    <name evidence="2" type="ORF">LEP48_15990</name>
</gene>
<dbReference type="SUPFAM" id="SSF46955">
    <property type="entry name" value="Putative DNA-binding domain"/>
    <property type="match status" value="1"/>
</dbReference>
<dbReference type="InterPro" id="IPR041657">
    <property type="entry name" value="HTH_17"/>
</dbReference>
<dbReference type="InterPro" id="IPR009061">
    <property type="entry name" value="DNA-bd_dom_put_sf"/>
</dbReference>
<keyword evidence="3" id="KW-1185">Reference proteome</keyword>
<evidence type="ECO:0000259" key="1">
    <source>
        <dbReference type="Pfam" id="PF12728"/>
    </source>
</evidence>
<organism evidence="2 3">
    <name type="scientific">Isoptericola luteus</name>
    <dbReference type="NCBI Taxonomy" id="2879484"/>
    <lineage>
        <taxon>Bacteria</taxon>
        <taxon>Bacillati</taxon>
        <taxon>Actinomycetota</taxon>
        <taxon>Actinomycetes</taxon>
        <taxon>Micrococcales</taxon>
        <taxon>Promicromonosporaceae</taxon>
        <taxon>Isoptericola</taxon>
    </lineage>
</organism>
<dbReference type="RefSeq" id="WP_225566573.1">
    <property type="nucleotide sequence ID" value="NZ_JAIXCQ010000013.1"/>
</dbReference>
<name>A0ABS7ZIJ3_9MICO</name>
<reference evidence="2 3" key="1">
    <citation type="submission" date="2021-09" db="EMBL/GenBank/DDBJ databases">
        <title>Isoptericola luteus sp. nov., a novel bacterium isolated from Harbin, the capital city of Heilongjiang province.</title>
        <authorList>
            <person name="Li J."/>
        </authorList>
    </citation>
    <scope>NUCLEOTIDE SEQUENCE [LARGE SCALE GENOMIC DNA]</scope>
    <source>
        <strain evidence="2 3">NEAU-Y5</strain>
    </source>
</reference>
<dbReference type="EMBL" id="JAIXCQ010000013">
    <property type="protein sequence ID" value="MCA5894839.1"/>
    <property type="molecule type" value="Genomic_DNA"/>
</dbReference>
<dbReference type="NCBIfam" id="TIGR01764">
    <property type="entry name" value="excise"/>
    <property type="match status" value="1"/>
</dbReference>